<keyword evidence="2" id="KW-1185">Reference proteome</keyword>
<dbReference type="Gene3D" id="3.30.160.60">
    <property type="entry name" value="Classic Zinc Finger"/>
    <property type="match status" value="1"/>
</dbReference>
<gene>
    <name evidence="1" type="ORF">MEDL_54038</name>
</gene>
<dbReference type="CDD" id="cd19757">
    <property type="entry name" value="Bbox1"/>
    <property type="match status" value="1"/>
</dbReference>
<dbReference type="OrthoDB" id="10374138at2759"/>
<evidence type="ECO:0000313" key="1">
    <source>
        <dbReference type="EMBL" id="CAG2241847.1"/>
    </source>
</evidence>
<dbReference type="GO" id="GO:0005654">
    <property type="term" value="C:nucleoplasm"/>
    <property type="evidence" value="ECO:0007669"/>
    <property type="project" value="TreeGrafter"/>
</dbReference>
<reference evidence="1" key="1">
    <citation type="submission" date="2021-03" db="EMBL/GenBank/DDBJ databases">
        <authorList>
            <person name="Bekaert M."/>
        </authorList>
    </citation>
    <scope>NUCLEOTIDE SEQUENCE</scope>
</reference>
<evidence type="ECO:0000313" key="2">
    <source>
        <dbReference type="Proteomes" id="UP000683360"/>
    </source>
</evidence>
<dbReference type="PANTHER" id="PTHR25462:SF299">
    <property type="entry name" value="E3 UBIQUITIN-PROTEIN LIGASE TRIM56"/>
    <property type="match status" value="1"/>
</dbReference>
<dbReference type="AlphaFoldDB" id="A0A8S3UGP8"/>
<dbReference type="GO" id="GO:0060340">
    <property type="term" value="P:positive regulation of type I interferon-mediated signaling pathway"/>
    <property type="evidence" value="ECO:0007669"/>
    <property type="project" value="TreeGrafter"/>
</dbReference>
<dbReference type="Pfam" id="PF07084">
    <property type="entry name" value="Spot_14"/>
    <property type="match status" value="1"/>
</dbReference>
<dbReference type="EMBL" id="CAJPWZ010002599">
    <property type="protein sequence ID" value="CAG2241847.1"/>
    <property type="molecule type" value="Genomic_DNA"/>
</dbReference>
<dbReference type="Proteomes" id="UP000683360">
    <property type="component" value="Unassembled WGS sequence"/>
</dbReference>
<dbReference type="SUPFAM" id="SSF57845">
    <property type="entry name" value="B-box zinc-binding domain"/>
    <property type="match status" value="1"/>
</dbReference>
<sequence>MLIGTFFKSSTHWCPDCEKALCSNCSEYHGISKASKSHKIVCLSQYQTLPAFVINIQQFCGQHNAKFKQYCMKHECPLCYKCKTEHGKCNQVVPLEDVVSDVNTSEVFRDLEQSLADILMNIKRIRDDREKNLKSIKNQKMEITMEIDKIKTEINHQFDKLKDELLKELDKVYHVHNDSIHLIISSLSDQKNEITNCSMKFEKIRKYASDLQLFIGKKDIQSKIADNEKRLASIIENTSLKNIDIKLVIDDKILDILTSIKSFGSILTI</sequence>
<dbReference type="InterPro" id="IPR047153">
    <property type="entry name" value="TRIM45/56/19-like"/>
</dbReference>
<organism evidence="1 2">
    <name type="scientific">Mytilus edulis</name>
    <name type="common">Blue mussel</name>
    <dbReference type="NCBI Taxonomy" id="6550"/>
    <lineage>
        <taxon>Eukaryota</taxon>
        <taxon>Metazoa</taxon>
        <taxon>Spiralia</taxon>
        <taxon>Lophotrochozoa</taxon>
        <taxon>Mollusca</taxon>
        <taxon>Bivalvia</taxon>
        <taxon>Autobranchia</taxon>
        <taxon>Pteriomorphia</taxon>
        <taxon>Mytilida</taxon>
        <taxon>Mytiloidea</taxon>
        <taxon>Mytilidae</taxon>
        <taxon>Mytilinae</taxon>
        <taxon>Mytilus</taxon>
    </lineage>
</organism>
<dbReference type="GO" id="GO:0045087">
    <property type="term" value="P:innate immune response"/>
    <property type="evidence" value="ECO:0007669"/>
    <property type="project" value="TreeGrafter"/>
</dbReference>
<accession>A0A8S3UGP8</accession>
<dbReference type="GO" id="GO:0061630">
    <property type="term" value="F:ubiquitin protein ligase activity"/>
    <property type="evidence" value="ECO:0007669"/>
    <property type="project" value="TreeGrafter"/>
</dbReference>
<dbReference type="InterPro" id="IPR009786">
    <property type="entry name" value="Spot_14"/>
</dbReference>
<dbReference type="PANTHER" id="PTHR25462">
    <property type="entry name" value="BONUS, ISOFORM C-RELATED"/>
    <property type="match status" value="1"/>
</dbReference>
<protein>
    <recommendedName>
        <fullName evidence="3">B box-type domain-containing protein</fullName>
    </recommendedName>
</protein>
<comment type="caution">
    <text evidence="1">The sequence shown here is derived from an EMBL/GenBank/DDBJ whole genome shotgun (WGS) entry which is preliminary data.</text>
</comment>
<evidence type="ECO:0008006" key="3">
    <source>
        <dbReference type="Google" id="ProtNLM"/>
    </source>
</evidence>
<proteinExistence type="predicted"/>
<name>A0A8S3UGP8_MYTED</name>